<dbReference type="EMBL" id="CP033237">
    <property type="protein sequence ID" value="AZF72582.1"/>
    <property type="molecule type" value="Genomic_DNA"/>
</dbReference>
<dbReference type="Proteomes" id="UP000076770">
    <property type="component" value="Chromosome i"/>
</dbReference>
<organism evidence="2 15">
    <name type="scientific">Saccharolobus solfataricus</name>
    <name type="common">Sulfolobus solfataricus</name>
    <dbReference type="NCBI Taxonomy" id="2287"/>
    <lineage>
        <taxon>Archaea</taxon>
        <taxon>Thermoproteota</taxon>
        <taxon>Thermoprotei</taxon>
        <taxon>Sulfolobales</taxon>
        <taxon>Sulfolobaceae</taxon>
        <taxon>Saccharolobus</taxon>
    </lineage>
</organism>
<dbReference type="EMBL" id="CP033238">
    <property type="protein sequence ID" value="AZF75203.1"/>
    <property type="molecule type" value="Genomic_DNA"/>
</dbReference>
<evidence type="ECO:0000256" key="1">
    <source>
        <dbReference type="SAM" id="Phobius"/>
    </source>
</evidence>
<evidence type="ECO:0000313" key="4">
    <source>
        <dbReference type="EMBL" id="AKA78224.1"/>
    </source>
</evidence>
<evidence type="ECO:0000313" key="6">
    <source>
        <dbReference type="EMBL" id="AZF69962.1"/>
    </source>
</evidence>
<dbReference type="OrthoDB" id="42939at2157"/>
<dbReference type="Proteomes" id="UP000594632">
    <property type="component" value="Chromosome"/>
</dbReference>
<dbReference type="Proteomes" id="UP000267993">
    <property type="component" value="Chromosome"/>
</dbReference>
<protein>
    <submittedName>
        <fullName evidence="2">PH domain-containing protein</fullName>
    </submittedName>
</protein>
<dbReference type="EMBL" id="LT549890">
    <property type="protein sequence ID" value="SAI86295.1"/>
    <property type="molecule type" value="Genomic_DNA"/>
</dbReference>
<evidence type="ECO:0000313" key="16">
    <source>
        <dbReference type="Proteomes" id="UP000033106"/>
    </source>
</evidence>
<keyword evidence="1" id="KW-0472">Membrane</keyword>
<gene>
    <name evidence="12" type="ORF">HFC64_08405</name>
    <name evidence="13" type="ORF">SSOP1_2741</name>
    <name evidence="4" type="ORF">SULA_0418</name>
    <name evidence="2" type="ORF">SULB_0420</name>
    <name evidence="3" type="ORF">SULC_0418</name>
    <name evidence="5" type="ORF">SULG_02135</name>
    <name evidence="6" type="ORF">SULH_02135</name>
    <name evidence="7" type="ORF">SULI_02135</name>
    <name evidence="8" type="ORF">SULM_02135</name>
    <name evidence="9" type="ORF">SULN_02135</name>
    <name evidence="10" type="ORF">SULO_02145</name>
    <name evidence="11" type="ORF">SULZ_02145</name>
</gene>
<evidence type="ECO:0000313" key="21">
    <source>
        <dbReference type="Proteomes" id="UP000273443"/>
    </source>
</evidence>
<dbReference type="Proteomes" id="UP000282269">
    <property type="component" value="Chromosome"/>
</dbReference>
<evidence type="ECO:0000313" key="13">
    <source>
        <dbReference type="EMBL" id="SAI86295.1"/>
    </source>
</evidence>
<evidence type="ECO:0000313" key="25">
    <source>
        <dbReference type="Proteomes" id="UP000594632"/>
    </source>
</evidence>
<dbReference type="EMBL" id="CP033236">
    <property type="protein sequence ID" value="AZF69962.1"/>
    <property type="molecule type" value="Genomic_DNA"/>
</dbReference>
<evidence type="ECO:0000313" key="24">
    <source>
        <dbReference type="Proteomes" id="UP000282269"/>
    </source>
</evidence>
<evidence type="ECO:0000313" key="14">
    <source>
        <dbReference type="Proteomes" id="UP000033057"/>
    </source>
</evidence>
<dbReference type="EMBL" id="CP011056">
    <property type="protein sequence ID" value="AKA75531.1"/>
    <property type="molecule type" value="Genomic_DNA"/>
</dbReference>
<evidence type="ECO:0000313" key="11">
    <source>
        <dbReference type="EMBL" id="AZF83027.1"/>
    </source>
</evidence>
<reference evidence="17" key="3">
    <citation type="submission" date="2016-04" db="EMBL/GenBank/DDBJ databases">
        <authorList>
            <person name="Shah S.A."/>
            <person name="Garrett R.A."/>
        </authorList>
    </citation>
    <scope>NUCLEOTIDE SEQUENCE [LARGE SCALE GENOMIC DNA]</scope>
    <source>
        <strain evidence="17">ATCC 35091 / DSM 1616 / JCM 8930 / NBRC 15331 / P1</strain>
    </source>
</reference>
<evidence type="ECO:0000313" key="15">
    <source>
        <dbReference type="Proteomes" id="UP000033085"/>
    </source>
</evidence>
<evidence type="ECO:0000313" key="10">
    <source>
        <dbReference type="EMBL" id="AZF80419.1"/>
    </source>
</evidence>
<evidence type="ECO:0000313" key="3">
    <source>
        <dbReference type="EMBL" id="AKA75531.1"/>
    </source>
</evidence>
<dbReference type="KEGG" id="ssol:SULB_0420"/>
<dbReference type="Proteomes" id="UP000033085">
    <property type="component" value="Chromosome"/>
</dbReference>
<dbReference type="RefSeq" id="WP_009989335.1">
    <property type="nucleotide sequence ID" value="NZ_CP011055.2"/>
</dbReference>
<sequence length="135" mass="15217">MGEKSLVGCTKPTGRRLLVEGTIILTIFSLFLEITSVINYLIFVGIWYAILLFIIAWFKSYTYCISESGIIIKSLLGKKVVKAENFKDTFISQGPIAKKLKCGSIYIILKNGKITVLYDIKNPETFLEKIQSSRP</sequence>
<dbReference type="Proteomes" id="UP000269431">
    <property type="component" value="Chromosome"/>
</dbReference>
<dbReference type="Proteomes" id="UP000273443">
    <property type="component" value="Chromosome"/>
</dbReference>
<keyword evidence="1" id="KW-1133">Transmembrane helix</keyword>
<evidence type="ECO:0000313" key="12">
    <source>
        <dbReference type="EMBL" id="QPG49827.1"/>
    </source>
</evidence>
<evidence type="ECO:0000313" key="23">
    <source>
        <dbReference type="Proteomes" id="UP000278715"/>
    </source>
</evidence>
<dbReference type="Proteomes" id="UP000275843">
    <property type="component" value="Chromosome"/>
</dbReference>
<dbReference type="EMBL" id="CP011055">
    <property type="protein sequence ID" value="AKA72832.1"/>
    <property type="molecule type" value="Genomic_DNA"/>
</dbReference>
<accession>A0A0E3M9J7</accession>
<dbReference type="PATRIC" id="fig|2287.6.peg.433"/>
<evidence type="ECO:0000313" key="22">
    <source>
        <dbReference type="Proteomes" id="UP000275843"/>
    </source>
</evidence>
<dbReference type="AlphaFoldDB" id="A0A0E3M9J7"/>
<evidence type="ECO:0000313" key="19">
    <source>
        <dbReference type="Proteomes" id="UP000269431"/>
    </source>
</evidence>
<evidence type="ECO:0000313" key="9">
    <source>
        <dbReference type="EMBL" id="AZF77811.1"/>
    </source>
</evidence>
<feature type="transmembrane region" description="Helical" evidence="1">
    <location>
        <begin position="17"/>
        <end position="34"/>
    </location>
</feature>
<dbReference type="Proteomes" id="UP000033057">
    <property type="component" value="Chromosome"/>
</dbReference>
<reference evidence="12 25" key="6">
    <citation type="journal article" date="2020" name="Nat. Commun.">
        <title>The structures of two archaeal type IV pili illuminate evolutionary relationships.</title>
        <authorList>
            <person name="Wang F."/>
            <person name="Baquero D.P."/>
            <person name="Su Z."/>
            <person name="Beltran L.C."/>
            <person name="Prangishvili D."/>
            <person name="Krupovic M."/>
            <person name="Egelman E.H."/>
        </authorList>
    </citation>
    <scope>NUCLEOTIDE SEQUENCE [LARGE SCALE GENOMIC DNA]</scope>
    <source>
        <strain evidence="12 25">POZ149</strain>
    </source>
</reference>
<proteinExistence type="predicted"/>
<reference evidence="2" key="5">
    <citation type="submission" date="2018-10" db="EMBL/GenBank/DDBJ databases">
        <authorList>
            <person name="McCarthy S."/>
            <person name="Gradnigo J."/>
            <person name="Johnson T."/>
            <person name="Payne S."/>
            <person name="Lipzen A."/>
            <person name="Schackwitz W."/>
            <person name="Martin J."/>
            <person name="Moriyama E."/>
            <person name="Blum P."/>
        </authorList>
    </citation>
    <scope>NUCLEOTIDE SEQUENCE</scope>
    <source>
        <strain evidence="2">SARC-B</strain>
        <strain evidence="3">SARC-C</strain>
        <strain evidence="4">SULA</strain>
    </source>
</reference>
<dbReference type="GeneID" id="44128344"/>
<dbReference type="Proteomes" id="UP000278715">
    <property type="component" value="Chromosome"/>
</dbReference>
<reference evidence="18 19" key="4">
    <citation type="journal article" date="2018" name="Proc. Natl. Acad. Sci. U.S.A.">
        <title>Nonmutational mechanism of inheritance in the Archaeon Sulfolobus solfataricus.</title>
        <authorList>
            <person name="Payne S."/>
            <person name="McCarthy S."/>
            <person name="Johnson T."/>
            <person name="North E."/>
            <person name="Blum P."/>
        </authorList>
    </citation>
    <scope>NUCLEOTIDE SEQUENCE [LARGE SCALE GENOMIC DNA]</scope>
    <source>
        <strain evidence="6 18">SARC-H</strain>
        <strain evidence="7 22">SARC-I</strain>
        <strain evidence="9 23">SARC-N</strain>
        <strain evidence="10 24">SARC-O</strain>
        <strain evidence="11 19">SUL120</strain>
        <strain evidence="5 20">SULG</strain>
        <strain evidence="8 21">SULM</strain>
    </source>
</reference>
<evidence type="ECO:0000313" key="20">
    <source>
        <dbReference type="Proteomes" id="UP000273194"/>
    </source>
</evidence>
<dbReference type="EMBL" id="CP050869">
    <property type="protein sequence ID" value="QPG49827.1"/>
    <property type="molecule type" value="Genomic_DNA"/>
</dbReference>
<dbReference type="Proteomes" id="UP000033106">
    <property type="component" value="Chromosome"/>
</dbReference>
<dbReference type="EMBL" id="CP011057">
    <property type="protein sequence ID" value="AKA78224.1"/>
    <property type="molecule type" value="Genomic_DNA"/>
</dbReference>
<evidence type="ECO:0000313" key="2">
    <source>
        <dbReference type="EMBL" id="AKA72832.1"/>
    </source>
</evidence>
<dbReference type="GeneID" id="24780374"/>
<evidence type="ECO:0000313" key="7">
    <source>
        <dbReference type="EMBL" id="AZF72582.1"/>
    </source>
</evidence>
<dbReference type="EMBL" id="CP033239">
    <property type="protein sequence ID" value="AZF77811.1"/>
    <property type="molecule type" value="Genomic_DNA"/>
</dbReference>
<dbReference type="KEGG" id="ssof:SULC_0418"/>
<feature type="transmembrane region" description="Helical" evidence="1">
    <location>
        <begin position="40"/>
        <end position="58"/>
    </location>
</feature>
<reference evidence="13" key="2">
    <citation type="submission" date="2016-04" db="EMBL/GenBank/DDBJ databases">
        <authorList>
            <person name="Evans L.H."/>
            <person name="Alamgir A."/>
            <person name="Owens N."/>
            <person name="Weber N.D."/>
            <person name="Virtaneva K."/>
            <person name="Barbian K."/>
            <person name="Babar A."/>
            <person name="Rosenke K."/>
        </authorList>
    </citation>
    <scope>NUCLEOTIDE SEQUENCE</scope>
    <source>
        <strain evidence="13">P1</strain>
    </source>
</reference>
<keyword evidence="1" id="KW-0812">Transmembrane</keyword>
<dbReference type="KEGG" id="ssoa:SULA_0418"/>
<evidence type="ECO:0000313" key="5">
    <source>
        <dbReference type="EMBL" id="AZF67342.1"/>
    </source>
</evidence>
<dbReference type="EMBL" id="CP033241">
    <property type="protein sequence ID" value="AZF83027.1"/>
    <property type="molecule type" value="Genomic_DNA"/>
</dbReference>
<dbReference type="EMBL" id="CP033240">
    <property type="protein sequence ID" value="AZF80419.1"/>
    <property type="molecule type" value="Genomic_DNA"/>
</dbReference>
<reference evidence="14 15" key="1">
    <citation type="journal article" date="2015" name="Genome Announc.">
        <title>Complete Genome Sequence of Sulfolobus solfataricus Strain 98/2 and Evolved Derivatives.</title>
        <authorList>
            <person name="McCarthy S."/>
            <person name="Gradnigo J."/>
            <person name="Johnson T."/>
            <person name="Payne S."/>
            <person name="Lipzen A."/>
            <person name="Martin J."/>
            <person name="Schackwitz W."/>
            <person name="Moriyama E."/>
            <person name="Blum P."/>
        </authorList>
    </citation>
    <scope>NUCLEOTIDE SEQUENCE [LARGE SCALE GENOMIC DNA]</scope>
    <source>
        <strain evidence="14">98/2 SULC</strain>
        <strain evidence="2">SARC-B</strain>
        <strain evidence="3">SARC-C</strain>
        <strain evidence="4 16">SULA</strain>
        <strain evidence="15">SULB</strain>
    </source>
</reference>
<name>A0A0E3M9J7_SACSO</name>
<evidence type="ECO:0000313" key="17">
    <source>
        <dbReference type="Proteomes" id="UP000076770"/>
    </source>
</evidence>
<evidence type="ECO:0000313" key="8">
    <source>
        <dbReference type="EMBL" id="AZF75203.1"/>
    </source>
</evidence>
<dbReference type="Proteomes" id="UP000273194">
    <property type="component" value="Chromosome"/>
</dbReference>
<dbReference type="EMBL" id="CP033235">
    <property type="protein sequence ID" value="AZF67342.1"/>
    <property type="molecule type" value="Genomic_DNA"/>
</dbReference>
<evidence type="ECO:0000313" key="18">
    <source>
        <dbReference type="Proteomes" id="UP000267993"/>
    </source>
</evidence>